<dbReference type="InterPro" id="IPR001471">
    <property type="entry name" value="AP2/ERF_dom"/>
</dbReference>
<dbReference type="Gene3D" id="3.30.730.10">
    <property type="entry name" value="AP2/ERF domain"/>
    <property type="match status" value="1"/>
</dbReference>
<feature type="region of interest" description="Disordered" evidence="6">
    <location>
        <begin position="1"/>
        <end position="31"/>
    </location>
</feature>
<dbReference type="PANTHER" id="PTHR32467:SF97">
    <property type="entry name" value="ETHYLENE-RESPONSIVE TRANSCRIPTION FACTOR WRI1"/>
    <property type="match status" value="1"/>
</dbReference>
<feature type="compositionally biased region" description="Polar residues" evidence="6">
    <location>
        <begin position="184"/>
        <end position="195"/>
    </location>
</feature>
<dbReference type="SMART" id="SM00380">
    <property type="entry name" value="AP2"/>
    <property type="match status" value="1"/>
</dbReference>
<keyword evidence="3" id="KW-0238">DNA-binding</keyword>
<evidence type="ECO:0000313" key="9">
    <source>
        <dbReference type="Proteomes" id="UP001603857"/>
    </source>
</evidence>
<dbReference type="AlphaFoldDB" id="A0ABD1LU45"/>
<feature type="region of interest" description="Disordered" evidence="6">
    <location>
        <begin position="372"/>
        <end position="414"/>
    </location>
</feature>
<comment type="caution">
    <text evidence="8">The sequence shown here is derived from an EMBL/GenBank/DDBJ whole genome shotgun (WGS) entry which is preliminary data.</text>
</comment>
<dbReference type="InterPro" id="IPR036955">
    <property type="entry name" value="AP2/ERF_dom_sf"/>
</dbReference>
<dbReference type="CDD" id="cd00018">
    <property type="entry name" value="AP2"/>
    <property type="match status" value="1"/>
</dbReference>
<keyword evidence="4" id="KW-0804">Transcription</keyword>
<evidence type="ECO:0000259" key="7">
    <source>
        <dbReference type="PROSITE" id="PS51032"/>
    </source>
</evidence>
<dbReference type="Proteomes" id="UP001603857">
    <property type="component" value="Unassembled WGS sequence"/>
</dbReference>
<keyword evidence="9" id="KW-1185">Reference proteome</keyword>
<evidence type="ECO:0000256" key="4">
    <source>
        <dbReference type="ARBA" id="ARBA00023163"/>
    </source>
</evidence>
<evidence type="ECO:0000256" key="3">
    <source>
        <dbReference type="ARBA" id="ARBA00023125"/>
    </source>
</evidence>
<keyword evidence="2" id="KW-0805">Transcription regulation</keyword>
<organism evidence="8 9">
    <name type="scientific">Flemingia macrophylla</name>
    <dbReference type="NCBI Taxonomy" id="520843"/>
    <lineage>
        <taxon>Eukaryota</taxon>
        <taxon>Viridiplantae</taxon>
        <taxon>Streptophyta</taxon>
        <taxon>Embryophyta</taxon>
        <taxon>Tracheophyta</taxon>
        <taxon>Spermatophyta</taxon>
        <taxon>Magnoliopsida</taxon>
        <taxon>eudicotyledons</taxon>
        <taxon>Gunneridae</taxon>
        <taxon>Pentapetalae</taxon>
        <taxon>rosids</taxon>
        <taxon>fabids</taxon>
        <taxon>Fabales</taxon>
        <taxon>Fabaceae</taxon>
        <taxon>Papilionoideae</taxon>
        <taxon>50 kb inversion clade</taxon>
        <taxon>NPAAA clade</taxon>
        <taxon>indigoferoid/millettioid clade</taxon>
        <taxon>Phaseoleae</taxon>
        <taxon>Flemingia</taxon>
    </lineage>
</organism>
<proteinExistence type="predicted"/>
<reference evidence="8 9" key="1">
    <citation type="submission" date="2024-08" db="EMBL/GenBank/DDBJ databases">
        <title>Insights into the chromosomal genome structure of Flemingia macrophylla.</title>
        <authorList>
            <person name="Ding Y."/>
            <person name="Zhao Y."/>
            <person name="Bi W."/>
            <person name="Wu M."/>
            <person name="Zhao G."/>
            <person name="Gong Y."/>
            <person name="Li W."/>
            <person name="Zhang P."/>
        </authorList>
    </citation>
    <scope>NUCLEOTIDE SEQUENCE [LARGE SCALE GENOMIC DNA]</scope>
    <source>
        <strain evidence="8">DYQJB</strain>
        <tissue evidence="8">Leaf</tissue>
    </source>
</reference>
<feature type="compositionally biased region" description="Polar residues" evidence="6">
    <location>
        <begin position="1"/>
        <end position="19"/>
    </location>
</feature>
<protein>
    <recommendedName>
        <fullName evidence="7">AP2/ERF domain-containing protein</fullName>
    </recommendedName>
</protein>
<evidence type="ECO:0000256" key="1">
    <source>
        <dbReference type="ARBA" id="ARBA00004123"/>
    </source>
</evidence>
<dbReference type="GO" id="GO:0005634">
    <property type="term" value="C:nucleus"/>
    <property type="evidence" value="ECO:0007669"/>
    <property type="project" value="UniProtKB-SubCell"/>
</dbReference>
<evidence type="ECO:0000256" key="5">
    <source>
        <dbReference type="ARBA" id="ARBA00023242"/>
    </source>
</evidence>
<evidence type="ECO:0000313" key="8">
    <source>
        <dbReference type="EMBL" id="KAL2326976.1"/>
    </source>
</evidence>
<sequence length="449" mass="50668">MENVSDQGLMTNPDQTGEVASTIEDGVSEPVKRKRYRSLNEKKNSSKFRGVTMCRGRFESFVWDNDPKTTGKRGKSGGFKTEEEAAKAHDLIAIKMWGDYGFTNFPVENYEKQLSDWKDMDYRECIREIRQRIMSEKVKHSSMSTRSDDRKVSRKKGKKVSSSAKAQTTNDALSNKRDNKVCDPSTNSHNNNTLKQHNDRDGLEQHAFISPPIDGHQNPDGSINAHAGAATVEMEEYNVDGETFLDHSTIMQSMLEEVGQELNSPTTWQNLHGDVNESLFENQIIYGLDQDLGPDLAFQDDLSFQNGQNSPLWSFDYGSASSIEFHTLTLGNDNALNWEPSMSHVDNVNPIVPQNDSVGEFRVDSTGFQSLEPNSEQFEAPNQQAQQHQRYEPFQPGSDETKTSSPKNTVNNDLDISQYLDLNGADMEDTNWTKSMHQLWSNLEAKKGD</sequence>
<accession>A0ABD1LU45</accession>
<keyword evidence="5" id="KW-0539">Nucleus</keyword>
<feature type="region of interest" description="Disordered" evidence="6">
    <location>
        <begin position="137"/>
        <end position="198"/>
    </location>
</feature>
<feature type="compositionally biased region" description="Polar residues" evidence="6">
    <location>
        <begin position="372"/>
        <end position="388"/>
    </location>
</feature>
<dbReference type="PANTHER" id="PTHR32467">
    <property type="entry name" value="AP2-LIKE ETHYLENE-RESPONSIVE TRANSCRIPTION FACTOR"/>
    <property type="match status" value="1"/>
</dbReference>
<gene>
    <name evidence="8" type="ORF">Fmac_020403</name>
</gene>
<dbReference type="InterPro" id="IPR016177">
    <property type="entry name" value="DNA-bd_dom_sf"/>
</dbReference>
<dbReference type="GO" id="GO:0003677">
    <property type="term" value="F:DNA binding"/>
    <property type="evidence" value="ECO:0007669"/>
    <property type="project" value="UniProtKB-KW"/>
</dbReference>
<comment type="subcellular location">
    <subcellularLocation>
        <location evidence="1">Nucleus</location>
    </subcellularLocation>
</comment>
<feature type="domain" description="AP2/ERF" evidence="7">
    <location>
        <begin position="35"/>
        <end position="106"/>
    </location>
</feature>
<dbReference type="SUPFAM" id="SSF54171">
    <property type="entry name" value="DNA-binding domain"/>
    <property type="match status" value="1"/>
</dbReference>
<evidence type="ECO:0000256" key="6">
    <source>
        <dbReference type="SAM" id="MobiDB-lite"/>
    </source>
</evidence>
<evidence type="ECO:0000256" key="2">
    <source>
        <dbReference type="ARBA" id="ARBA00023015"/>
    </source>
</evidence>
<dbReference type="PROSITE" id="PS51032">
    <property type="entry name" value="AP2_ERF"/>
    <property type="match status" value="1"/>
</dbReference>
<name>A0ABD1LU45_9FABA</name>
<feature type="compositionally biased region" description="Polar residues" evidence="6">
    <location>
        <begin position="403"/>
        <end position="414"/>
    </location>
</feature>
<dbReference type="EMBL" id="JBGMDY010000007">
    <property type="protein sequence ID" value="KAL2326976.1"/>
    <property type="molecule type" value="Genomic_DNA"/>
</dbReference>